<keyword evidence="2" id="KW-1185">Reference proteome</keyword>
<dbReference type="RefSeq" id="WP_066567460.1">
    <property type="nucleotide sequence ID" value="NZ_CP015622.1"/>
</dbReference>
<dbReference type="EMBL" id="CP015622">
    <property type="protein sequence ID" value="ANE04645.1"/>
    <property type="molecule type" value="Genomic_DNA"/>
</dbReference>
<evidence type="ECO:0000313" key="1">
    <source>
        <dbReference type="EMBL" id="ANE04645.1"/>
    </source>
</evidence>
<dbReference type="STRING" id="1652495.ccrud_10800"/>
<gene>
    <name evidence="1" type="ORF">ccrud_10800</name>
</gene>
<dbReference type="KEGG" id="ccjz:ccrud_10800"/>
<dbReference type="OrthoDB" id="9957836at2"/>
<evidence type="ECO:0000313" key="2">
    <source>
        <dbReference type="Proteomes" id="UP000076929"/>
    </source>
</evidence>
<protein>
    <submittedName>
        <fullName evidence="1">Uncharacterized protein</fullName>
    </submittedName>
</protein>
<sequence>MKLKHPVPQKPLKLRSRDNQIVHVSDPRDRAFLEQADELIIKIDELLEDRKSKKRTKFFK</sequence>
<organism evidence="1 2">
    <name type="scientific">Corynebacterium crudilactis</name>
    <dbReference type="NCBI Taxonomy" id="1652495"/>
    <lineage>
        <taxon>Bacteria</taxon>
        <taxon>Bacillati</taxon>
        <taxon>Actinomycetota</taxon>
        <taxon>Actinomycetes</taxon>
        <taxon>Mycobacteriales</taxon>
        <taxon>Corynebacteriaceae</taxon>
        <taxon>Corynebacterium</taxon>
    </lineage>
</organism>
<proteinExistence type="predicted"/>
<dbReference type="Proteomes" id="UP000076929">
    <property type="component" value="Chromosome"/>
</dbReference>
<name>A0A172QVB5_9CORY</name>
<accession>A0A172QVB5</accession>
<reference evidence="1 2" key="1">
    <citation type="submission" date="2016-05" db="EMBL/GenBank/DDBJ databases">
        <title>Complete genome sequence of Corynebacterium crudilactis, a new Corynebacterium species isolated from raw cow's milk.</title>
        <authorList>
            <person name="Christian R."/>
            <person name="Zimmermann J."/>
            <person name="Lipski A."/>
            <person name="Kalinowski J."/>
        </authorList>
    </citation>
    <scope>NUCLEOTIDE SEQUENCE [LARGE SCALE GENOMIC DNA]</scope>
    <source>
        <strain evidence="1 2">JZ16</strain>
    </source>
</reference>
<dbReference type="AlphaFoldDB" id="A0A172QVB5"/>